<sequence>MVQRRNLFVAAIVALIAALVLGGCARPRISGRVIDNFGSPVDGVTVLIADERHTATTDADGRYSIRFKPGRLTLRAMKAGYMADSLIVTLDERRPFEARTLELFRIPQSKGVFAIGPDDYVPLARGSIGDQSWERDEGWRADHVYQAEGDLTVLGKGRLQFFDNSGLPKIVLVKSDADGRIGEMATGFMGAVESSDFDIIEDDQIYLDPMTILREVDLEPGYYVFVEWQDILFAPARPGSVCYRFKVE</sequence>
<dbReference type="EMBL" id="LIZS01000045">
    <property type="protein sequence ID" value="KPJ52705.1"/>
    <property type="molecule type" value="Genomic_DNA"/>
</dbReference>
<dbReference type="InterPro" id="IPR008969">
    <property type="entry name" value="CarboxyPept-like_regulatory"/>
</dbReference>
<dbReference type="SUPFAM" id="SSF49464">
    <property type="entry name" value="Carboxypeptidase regulatory domain-like"/>
    <property type="match status" value="1"/>
</dbReference>
<evidence type="ECO:0000313" key="2">
    <source>
        <dbReference type="Proteomes" id="UP000052008"/>
    </source>
</evidence>
<dbReference type="Gene3D" id="2.60.40.1120">
    <property type="entry name" value="Carboxypeptidase-like, regulatory domain"/>
    <property type="match status" value="1"/>
</dbReference>
<organism evidence="1 2">
    <name type="scientific">candidate division TA06 bacterium DG_24</name>
    <dbReference type="NCBI Taxonomy" id="1703770"/>
    <lineage>
        <taxon>Bacteria</taxon>
        <taxon>Bacteria division TA06</taxon>
    </lineage>
</organism>
<accession>A0A0S7WRB8</accession>
<protein>
    <recommendedName>
        <fullName evidence="3">Carboxypeptidase regulatory-like domain-containing protein</fullName>
    </recommendedName>
</protein>
<dbReference type="Proteomes" id="UP000052008">
    <property type="component" value="Unassembled WGS sequence"/>
</dbReference>
<gene>
    <name evidence="1" type="ORF">AMJ39_07195</name>
</gene>
<comment type="caution">
    <text evidence="1">The sequence shown here is derived from an EMBL/GenBank/DDBJ whole genome shotgun (WGS) entry which is preliminary data.</text>
</comment>
<dbReference type="STRING" id="1703770.AMJ39_07195"/>
<proteinExistence type="predicted"/>
<evidence type="ECO:0008006" key="3">
    <source>
        <dbReference type="Google" id="ProtNLM"/>
    </source>
</evidence>
<evidence type="ECO:0000313" key="1">
    <source>
        <dbReference type="EMBL" id="KPJ52705.1"/>
    </source>
</evidence>
<dbReference type="PROSITE" id="PS51257">
    <property type="entry name" value="PROKAR_LIPOPROTEIN"/>
    <property type="match status" value="1"/>
</dbReference>
<dbReference type="AlphaFoldDB" id="A0A0S7WRB8"/>
<dbReference type="Pfam" id="PF13620">
    <property type="entry name" value="CarboxypepD_reg"/>
    <property type="match status" value="1"/>
</dbReference>
<name>A0A0S7WRB8_UNCT6</name>
<reference evidence="1 2" key="1">
    <citation type="journal article" date="2015" name="Microbiome">
        <title>Genomic resolution of linkages in carbon, nitrogen, and sulfur cycling among widespread estuary sediment bacteria.</title>
        <authorList>
            <person name="Baker B.J."/>
            <person name="Lazar C.S."/>
            <person name="Teske A.P."/>
            <person name="Dick G.J."/>
        </authorList>
    </citation>
    <scope>NUCLEOTIDE SEQUENCE [LARGE SCALE GENOMIC DNA]</scope>
    <source>
        <strain evidence="1">DG_24</strain>
    </source>
</reference>